<sequence length="46" mass="4907">MGGHSRVGQYDGGTEQAKETIHYEDLAECGGGIQKEVEGELKTNSP</sequence>
<reference evidence="1 2" key="1">
    <citation type="journal article" date="2019" name="Int. J. Syst. Evol. Microbiol.">
        <title>The Global Catalogue of Microorganisms (GCM) 10K type strain sequencing project: providing services to taxonomists for standard genome sequencing and annotation.</title>
        <authorList>
            <consortium name="The Broad Institute Genomics Platform"/>
            <consortium name="The Broad Institute Genome Sequencing Center for Infectious Disease"/>
            <person name="Wu L."/>
            <person name="Ma J."/>
        </authorList>
    </citation>
    <scope>NUCLEOTIDE SEQUENCE [LARGE SCALE GENOMIC DNA]</scope>
    <source>
        <strain evidence="1 2">JCM 14162</strain>
    </source>
</reference>
<protein>
    <submittedName>
        <fullName evidence="1">Uncharacterized protein</fullName>
    </submittedName>
</protein>
<proteinExistence type="predicted"/>
<accession>A0ABN1AHZ9</accession>
<evidence type="ECO:0000313" key="2">
    <source>
        <dbReference type="Proteomes" id="UP001500713"/>
    </source>
</evidence>
<keyword evidence="2" id="KW-1185">Reference proteome</keyword>
<organism evidence="1 2">
    <name type="scientific">Parasphingorhabdus litoris</name>
    <dbReference type="NCBI Taxonomy" id="394733"/>
    <lineage>
        <taxon>Bacteria</taxon>
        <taxon>Pseudomonadati</taxon>
        <taxon>Pseudomonadota</taxon>
        <taxon>Alphaproteobacteria</taxon>
        <taxon>Sphingomonadales</taxon>
        <taxon>Sphingomonadaceae</taxon>
        <taxon>Parasphingorhabdus</taxon>
    </lineage>
</organism>
<dbReference type="Proteomes" id="UP001500713">
    <property type="component" value="Unassembled WGS sequence"/>
</dbReference>
<evidence type="ECO:0000313" key="1">
    <source>
        <dbReference type="EMBL" id="GAA0476990.1"/>
    </source>
</evidence>
<comment type="caution">
    <text evidence="1">The sequence shown here is derived from an EMBL/GenBank/DDBJ whole genome shotgun (WGS) entry which is preliminary data.</text>
</comment>
<name>A0ABN1AHZ9_9SPHN</name>
<dbReference type="EMBL" id="BAAAEM010000002">
    <property type="protein sequence ID" value="GAA0476990.1"/>
    <property type="molecule type" value="Genomic_DNA"/>
</dbReference>
<gene>
    <name evidence="1" type="ORF">GCM10009096_18550</name>
</gene>